<proteinExistence type="predicted"/>
<dbReference type="GO" id="GO:0006666">
    <property type="term" value="P:3-keto-sphinganine metabolic process"/>
    <property type="evidence" value="ECO:0007669"/>
    <property type="project" value="InterPro"/>
</dbReference>
<dbReference type="GO" id="GO:0000166">
    <property type="term" value="F:nucleotide binding"/>
    <property type="evidence" value="ECO:0007669"/>
    <property type="project" value="UniProtKB-KW"/>
</dbReference>
<comment type="pathway">
    <text evidence="3">Sphingolipid metabolism.</text>
</comment>
<dbReference type="GO" id="GO:0047560">
    <property type="term" value="F:3-dehydrosphinganine reductase activity"/>
    <property type="evidence" value="ECO:0007669"/>
    <property type="project" value="UniProtKB-EC"/>
</dbReference>
<dbReference type="OrthoDB" id="9781689at2"/>
<evidence type="ECO:0000256" key="3">
    <source>
        <dbReference type="ARBA" id="ARBA00004991"/>
    </source>
</evidence>
<evidence type="ECO:0000256" key="2">
    <source>
        <dbReference type="ARBA" id="ARBA00004760"/>
    </source>
</evidence>
<keyword evidence="9" id="KW-0443">Lipid metabolism</keyword>
<dbReference type="InterPro" id="IPR045022">
    <property type="entry name" value="KDSR-like"/>
</dbReference>
<evidence type="ECO:0000256" key="6">
    <source>
        <dbReference type="ARBA" id="ARBA00022857"/>
    </source>
</evidence>
<evidence type="ECO:0000256" key="5">
    <source>
        <dbReference type="ARBA" id="ARBA00022824"/>
    </source>
</evidence>
<evidence type="ECO:0000256" key="1">
    <source>
        <dbReference type="ARBA" id="ARBA00004240"/>
    </source>
</evidence>
<evidence type="ECO:0000256" key="9">
    <source>
        <dbReference type="ARBA" id="ARBA00023098"/>
    </source>
</evidence>
<dbReference type="SUPFAM" id="SSF51735">
    <property type="entry name" value="NAD(P)-binding Rossmann-fold domains"/>
    <property type="match status" value="1"/>
</dbReference>
<feature type="domain" description="Ketoreductase" evidence="11">
    <location>
        <begin position="2"/>
        <end position="185"/>
    </location>
</feature>
<dbReference type="PRINTS" id="PR00081">
    <property type="entry name" value="GDHRDH"/>
</dbReference>
<dbReference type="AlphaFoldDB" id="A0A1Q8ZYG6"/>
<name>A0A1Q8ZYG6_9HYPH</name>
<gene>
    <name evidence="12" type="ORF">BJF95_14510</name>
</gene>
<evidence type="ECO:0000256" key="7">
    <source>
        <dbReference type="ARBA" id="ARBA00022919"/>
    </source>
</evidence>
<evidence type="ECO:0000313" key="12">
    <source>
        <dbReference type="EMBL" id="OLP47026.1"/>
    </source>
</evidence>
<keyword evidence="6" id="KW-0521">NADP</keyword>
<accession>A0A1Q8ZYG6</accession>
<keyword evidence="7" id="KW-0746">Sphingolipid metabolism</keyword>
<dbReference type="InterPro" id="IPR036291">
    <property type="entry name" value="NAD(P)-bd_dom_sf"/>
</dbReference>
<dbReference type="EC" id="1.1.1.102" evidence="10"/>
<dbReference type="Proteomes" id="UP000186894">
    <property type="component" value="Unassembled WGS sequence"/>
</dbReference>
<keyword evidence="8" id="KW-0560">Oxidoreductase</keyword>
<dbReference type="GO" id="GO:0030148">
    <property type="term" value="P:sphingolipid biosynthetic process"/>
    <property type="evidence" value="ECO:0007669"/>
    <property type="project" value="InterPro"/>
</dbReference>
<dbReference type="PROSITE" id="PS00061">
    <property type="entry name" value="ADH_SHORT"/>
    <property type="match status" value="1"/>
</dbReference>
<dbReference type="PANTHER" id="PTHR43550">
    <property type="entry name" value="3-KETODIHYDROSPHINGOSINE REDUCTASE"/>
    <property type="match status" value="1"/>
</dbReference>
<comment type="subcellular location">
    <subcellularLocation>
        <location evidence="1">Endoplasmic reticulum</location>
    </subcellularLocation>
</comment>
<protein>
    <recommendedName>
        <fullName evidence="10">3-dehydrosphinganine reductase</fullName>
        <ecNumber evidence="10">1.1.1.102</ecNumber>
    </recommendedName>
</protein>
<evidence type="ECO:0000256" key="4">
    <source>
        <dbReference type="ARBA" id="ARBA00022741"/>
    </source>
</evidence>
<dbReference type="RefSeq" id="WP_075637425.1">
    <property type="nucleotide sequence ID" value="NZ_MKIM01000014.1"/>
</dbReference>
<dbReference type="EMBL" id="MKIM01000014">
    <property type="protein sequence ID" value="OLP47026.1"/>
    <property type="molecule type" value="Genomic_DNA"/>
</dbReference>
<comment type="pathway">
    <text evidence="2">Lipid metabolism; sphingolipid metabolism.</text>
</comment>
<dbReference type="SMART" id="SM00822">
    <property type="entry name" value="PKS_KR"/>
    <property type="match status" value="1"/>
</dbReference>
<dbReference type="STRING" id="1867956.BJF95_14510"/>
<evidence type="ECO:0000256" key="10">
    <source>
        <dbReference type="ARBA" id="ARBA00026112"/>
    </source>
</evidence>
<dbReference type="InterPro" id="IPR057326">
    <property type="entry name" value="KR_dom"/>
</dbReference>
<evidence type="ECO:0000259" key="11">
    <source>
        <dbReference type="SMART" id="SM00822"/>
    </source>
</evidence>
<dbReference type="Pfam" id="PF00106">
    <property type="entry name" value="adh_short"/>
    <property type="match status" value="1"/>
</dbReference>
<reference evidence="12 13" key="1">
    <citation type="submission" date="2016-09" db="EMBL/GenBank/DDBJ databases">
        <title>Rhizobium oryziradicis sp. nov., isolated from the root of rice.</title>
        <authorList>
            <person name="Zhao J."/>
            <person name="Zhang X."/>
        </authorList>
    </citation>
    <scope>NUCLEOTIDE SEQUENCE [LARGE SCALE GENOMIC DNA]</scope>
    <source>
        <strain evidence="12 13">N19</strain>
    </source>
</reference>
<keyword evidence="4" id="KW-0547">Nucleotide-binding</keyword>
<evidence type="ECO:0000256" key="8">
    <source>
        <dbReference type="ARBA" id="ARBA00023002"/>
    </source>
</evidence>
<dbReference type="InterPro" id="IPR002347">
    <property type="entry name" value="SDR_fam"/>
</dbReference>
<dbReference type="CDD" id="cd08939">
    <property type="entry name" value="KDSR-like_SDR_c"/>
    <property type="match status" value="1"/>
</dbReference>
<sequence>MAHIMITGGSSGIGLQIARLLVQRGERVSLLARDPAKLEAAKHALQSQYPDSRPVHIQAVDVTDGAALHAAVMDCVASQGAIDTLIASAGMIVPGSFLDQTAGDFNSQIDTNLIGVANAIRAVYPSMIAAGRGTITIISSGAALLGIPGYTAYCASKYGLRGLATALRLEAKPKGVSVCICFPPDTDTPQFRQEIAQRGPETKRFLGPPKPWPVETVAKHIVKGMDAGKGEIFFGFDMMMLDKLGPIIRPILEKAYERRNKKHIGAQEGR</sequence>
<organism evidence="12 13">
    <name type="scientific">Rhizobium oryziradicis</name>
    <dbReference type="NCBI Taxonomy" id="1867956"/>
    <lineage>
        <taxon>Bacteria</taxon>
        <taxon>Pseudomonadati</taxon>
        <taxon>Pseudomonadota</taxon>
        <taxon>Alphaproteobacteria</taxon>
        <taxon>Hyphomicrobiales</taxon>
        <taxon>Rhizobiaceae</taxon>
        <taxon>Rhizobium/Agrobacterium group</taxon>
        <taxon>Rhizobium</taxon>
    </lineage>
</organism>
<dbReference type="Gene3D" id="3.40.50.720">
    <property type="entry name" value="NAD(P)-binding Rossmann-like Domain"/>
    <property type="match status" value="1"/>
</dbReference>
<dbReference type="InterPro" id="IPR020904">
    <property type="entry name" value="Sc_DH/Rdtase_CS"/>
</dbReference>
<dbReference type="GO" id="GO:0016020">
    <property type="term" value="C:membrane"/>
    <property type="evidence" value="ECO:0007669"/>
    <property type="project" value="GOC"/>
</dbReference>
<keyword evidence="13" id="KW-1185">Reference proteome</keyword>
<evidence type="ECO:0000313" key="13">
    <source>
        <dbReference type="Proteomes" id="UP000186894"/>
    </source>
</evidence>
<keyword evidence="5" id="KW-0256">Endoplasmic reticulum</keyword>
<dbReference type="PANTHER" id="PTHR43550:SF3">
    <property type="entry name" value="3-KETODIHYDROSPHINGOSINE REDUCTASE"/>
    <property type="match status" value="1"/>
</dbReference>
<comment type="caution">
    <text evidence="12">The sequence shown here is derived from an EMBL/GenBank/DDBJ whole genome shotgun (WGS) entry which is preliminary data.</text>
</comment>